<dbReference type="AlphaFoldDB" id="A0AAV0FTZ6"/>
<dbReference type="EMBL" id="CAMAPF010001014">
    <property type="protein sequence ID" value="CAH9138947.1"/>
    <property type="molecule type" value="Genomic_DNA"/>
</dbReference>
<sequence>MPPLISLQLRRQLLHHISSPSPLNPHCTSTHPHRLPFTHSNSFTTQTADSIAQSLSSNSDPLNITQRLKLHFSHIKPTPLLITQTLNISPDAGHSVLGFNDWVISHPDFKHSDETLSRFVHYFGRRKDFKTAHDLLVSGNIYVAGPKTLHSSIDRLVHAGRPTKALGFFERMEKEYGFKRDQESLRLVVQKLCENGYASYAEKMVKDSANEIFPDEAICDLLINGWCVDGKIDEARRLAGEMYRGALRLAQWPIMQCLIVFVSFVGKKIHSGFSLKLKRCCSIWKLMGSQGMWRLLMC</sequence>
<accession>A0AAV0FTZ6</accession>
<protein>
    <recommendedName>
        <fullName evidence="7">Pentatricopeptide repeat-containing protein</fullName>
    </recommendedName>
</protein>
<dbReference type="Pfam" id="PF01535">
    <property type="entry name" value="PPR"/>
    <property type="match status" value="2"/>
</dbReference>
<feature type="repeat" description="PPR" evidence="3">
    <location>
        <begin position="215"/>
        <end position="249"/>
    </location>
</feature>
<dbReference type="InterPro" id="IPR002885">
    <property type="entry name" value="PPR_rpt"/>
</dbReference>
<dbReference type="PROSITE" id="PS51375">
    <property type="entry name" value="PPR"/>
    <property type="match status" value="1"/>
</dbReference>
<organism evidence="5 6">
    <name type="scientific">Cuscuta epithymum</name>
    <dbReference type="NCBI Taxonomy" id="186058"/>
    <lineage>
        <taxon>Eukaryota</taxon>
        <taxon>Viridiplantae</taxon>
        <taxon>Streptophyta</taxon>
        <taxon>Embryophyta</taxon>
        <taxon>Tracheophyta</taxon>
        <taxon>Spermatophyta</taxon>
        <taxon>Magnoliopsida</taxon>
        <taxon>eudicotyledons</taxon>
        <taxon>Gunneridae</taxon>
        <taxon>Pentapetalae</taxon>
        <taxon>asterids</taxon>
        <taxon>lamiids</taxon>
        <taxon>Solanales</taxon>
        <taxon>Convolvulaceae</taxon>
        <taxon>Cuscuteae</taxon>
        <taxon>Cuscuta</taxon>
        <taxon>Cuscuta subgen. Cuscuta</taxon>
    </lineage>
</organism>
<comment type="similarity">
    <text evidence="1">Belongs to the PPR family. P subfamily.</text>
</comment>
<dbReference type="GO" id="GO:0003729">
    <property type="term" value="F:mRNA binding"/>
    <property type="evidence" value="ECO:0007669"/>
    <property type="project" value="TreeGrafter"/>
</dbReference>
<evidence type="ECO:0008006" key="7">
    <source>
        <dbReference type="Google" id="ProtNLM"/>
    </source>
</evidence>
<name>A0AAV0FTZ6_9ASTE</name>
<dbReference type="Gene3D" id="1.25.40.10">
    <property type="entry name" value="Tetratricopeptide repeat domain"/>
    <property type="match status" value="1"/>
</dbReference>
<evidence type="ECO:0000256" key="4">
    <source>
        <dbReference type="SAM" id="MobiDB-lite"/>
    </source>
</evidence>
<evidence type="ECO:0000313" key="6">
    <source>
        <dbReference type="Proteomes" id="UP001152523"/>
    </source>
</evidence>
<feature type="region of interest" description="Disordered" evidence="4">
    <location>
        <begin position="20"/>
        <end position="40"/>
    </location>
</feature>
<proteinExistence type="inferred from homology"/>
<keyword evidence="2" id="KW-0677">Repeat</keyword>
<gene>
    <name evidence="5" type="ORF">CEPIT_LOCUS37208</name>
</gene>
<evidence type="ECO:0000256" key="2">
    <source>
        <dbReference type="ARBA" id="ARBA00022737"/>
    </source>
</evidence>
<comment type="caution">
    <text evidence="5">The sequence shown here is derived from an EMBL/GenBank/DDBJ whole genome shotgun (WGS) entry which is preliminary data.</text>
</comment>
<dbReference type="PANTHER" id="PTHR47933:SF26">
    <property type="entry name" value="OS03G0746400 PROTEIN"/>
    <property type="match status" value="1"/>
</dbReference>
<dbReference type="InterPro" id="IPR051240">
    <property type="entry name" value="Mito_RNA-Proc/Resp"/>
</dbReference>
<dbReference type="InterPro" id="IPR011990">
    <property type="entry name" value="TPR-like_helical_dom_sf"/>
</dbReference>
<evidence type="ECO:0000256" key="1">
    <source>
        <dbReference type="ARBA" id="ARBA00007626"/>
    </source>
</evidence>
<reference evidence="5" key="1">
    <citation type="submission" date="2022-07" db="EMBL/GenBank/DDBJ databases">
        <authorList>
            <person name="Macas J."/>
            <person name="Novak P."/>
            <person name="Neumann P."/>
        </authorList>
    </citation>
    <scope>NUCLEOTIDE SEQUENCE</scope>
</reference>
<evidence type="ECO:0000256" key="3">
    <source>
        <dbReference type="PROSITE-ProRule" id="PRU00708"/>
    </source>
</evidence>
<evidence type="ECO:0000313" key="5">
    <source>
        <dbReference type="EMBL" id="CAH9138947.1"/>
    </source>
</evidence>
<dbReference type="Proteomes" id="UP001152523">
    <property type="component" value="Unassembled WGS sequence"/>
</dbReference>
<keyword evidence="6" id="KW-1185">Reference proteome</keyword>
<dbReference type="PANTHER" id="PTHR47933">
    <property type="entry name" value="PENTATRICOPEPTIDE REPEAT-CONTAINING PROTEIN 1, MITOCHONDRIAL"/>
    <property type="match status" value="1"/>
</dbReference>
<feature type="compositionally biased region" description="Polar residues" evidence="4">
    <location>
        <begin position="20"/>
        <end position="30"/>
    </location>
</feature>